<protein>
    <recommendedName>
        <fullName evidence="1">Calcineurin-like phosphoesterase domain-containing protein</fullName>
    </recommendedName>
</protein>
<sequence length="260" mass="28637">MVFSKLFRRSAAPAPRVPDDGVVYAIGDIHGRLDCLEQLLAQIDADPERGDRRVTLVFLGDLIDRGPDSRGVVDRVMALCAASPDVHCLCGNHEELLLEAADGARQALGIFNRAGGRETLLSYGVDDETYEREDLKGVQRLIRDHVPPVHLDFLRSLPDSIVIGDYVMVHAGIRPGVALADQKSSDLRWIRAPFLDHRGHHERFVVHGHTVTDQPDLRDNRIGIDTGAYRTGRLTALALSGETRRFLTTHCPEGTGASVD</sequence>
<dbReference type="RefSeq" id="WP_066688400.1">
    <property type="nucleotide sequence ID" value="NZ_LQQO01000003.1"/>
</dbReference>
<dbReference type="Gene3D" id="3.60.21.10">
    <property type="match status" value="1"/>
</dbReference>
<evidence type="ECO:0000259" key="1">
    <source>
        <dbReference type="Pfam" id="PF00149"/>
    </source>
</evidence>
<evidence type="ECO:0000313" key="2">
    <source>
        <dbReference type="EMBL" id="KZE18009.1"/>
    </source>
</evidence>
<dbReference type="InterPro" id="IPR050126">
    <property type="entry name" value="Ap4A_hydrolase"/>
</dbReference>
<evidence type="ECO:0000313" key="3">
    <source>
        <dbReference type="Proteomes" id="UP000076609"/>
    </source>
</evidence>
<dbReference type="InterPro" id="IPR004843">
    <property type="entry name" value="Calcineurin-like_PHP"/>
</dbReference>
<feature type="domain" description="Calcineurin-like phosphoesterase" evidence="1">
    <location>
        <begin position="23"/>
        <end position="211"/>
    </location>
</feature>
<dbReference type="PANTHER" id="PTHR42850:SF4">
    <property type="entry name" value="ZINC-DEPENDENT ENDOPOLYPHOSPHATASE"/>
    <property type="match status" value="1"/>
</dbReference>
<dbReference type="PANTHER" id="PTHR42850">
    <property type="entry name" value="METALLOPHOSPHOESTERASE"/>
    <property type="match status" value="1"/>
</dbReference>
<dbReference type="InterPro" id="IPR029052">
    <property type="entry name" value="Metallo-depent_PP-like"/>
</dbReference>
<comment type="caution">
    <text evidence="2">The sequence shown here is derived from an EMBL/GenBank/DDBJ whole genome shotgun (WGS) entry which is preliminary data.</text>
</comment>
<name>A0ABR5YGA6_9SPHN</name>
<dbReference type="Proteomes" id="UP000076609">
    <property type="component" value="Unassembled WGS sequence"/>
</dbReference>
<reference evidence="3" key="1">
    <citation type="submission" date="2016-01" db="EMBL/GenBank/DDBJ databases">
        <title>Draft genome of Chromobacterium sp. F49.</title>
        <authorList>
            <person name="Hong K.W."/>
        </authorList>
    </citation>
    <scope>NUCLEOTIDE SEQUENCE [LARGE SCALE GENOMIC DNA]</scope>
    <source>
        <strain evidence="3">CN3</strain>
    </source>
</reference>
<dbReference type="CDD" id="cd00144">
    <property type="entry name" value="MPP_PPP_family"/>
    <property type="match status" value="1"/>
</dbReference>
<accession>A0ABR5YGA6</accession>
<organism evidence="2 3">
    <name type="scientific">Sphingomonas hankookensis</name>
    <dbReference type="NCBI Taxonomy" id="563996"/>
    <lineage>
        <taxon>Bacteria</taxon>
        <taxon>Pseudomonadati</taxon>
        <taxon>Pseudomonadota</taxon>
        <taxon>Alphaproteobacteria</taxon>
        <taxon>Sphingomonadales</taxon>
        <taxon>Sphingomonadaceae</taxon>
        <taxon>Sphingomonas</taxon>
    </lineage>
</organism>
<dbReference type="SUPFAM" id="SSF56300">
    <property type="entry name" value="Metallo-dependent phosphatases"/>
    <property type="match status" value="1"/>
</dbReference>
<gene>
    <name evidence="2" type="ORF">AVT10_09465</name>
</gene>
<keyword evidence="3" id="KW-1185">Reference proteome</keyword>
<proteinExistence type="predicted"/>
<dbReference type="Pfam" id="PF00149">
    <property type="entry name" value="Metallophos"/>
    <property type="match status" value="1"/>
</dbReference>
<dbReference type="EMBL" id="LQQO01000003">
    <property type="protein sequence ID" value="KZE18009.1"/>
    <property type="molecule type" value="Genomic_DNA"/>
</dbReference>